<comment type="caution">
    <text evidence="1">The sequence shown here is derived from an EMBL/GenBank/DDBJ whole genome shotgun (WGS) entry which is preliminary data.</text>
</comment>
<dbReference type="InterPro" id="IPR036388">
    <property type="entry name" value="WH-like_DNA-bd_sf"/>
</dbReference>
<sequence>MLDQKTDQIKDQDFAHLTENSYEQLLIAAETDAAAKVKMWQAINKLTPMQRESIKLKFFDDLSYEAILQSHLYCNLYAKGRIKGLIYFFSKFSGKTQRFLALKETK</sequence>
<organism evidence="1 2">
    <name type="scientific">Pedobacter jamesrossensis</name>
    <dbReference type="NCBI Taxonomy" id="1908238"/>
    <lineage>
        <taxon>Bacteria</taxon>
        <taxon>Pseudomonadati</taxon>
        <taxon>Bacteroidota</taxon>
        <taxon>Sphingobacteriia</taxon>
        <taxon>Sphingobacteriales</taxon>
        <taxon>Sphingobacteriaceae</taxon>
        <taxon>Pedobacter</taxon>
    </lineage>
</organism>
<evidence type="ECO:0000313" key="1">
    <source>
        <dbReference type="EMBL" id="MFC4197860.1"/>
    </source>
</evidence>
<evidence type="ECO:0000313" key="2">
    <source>
        <dbReference type="Proteomes" id="UP001595792"/>
    </source>
</evidence>
<dbReference type="Proteomes" id="UP001595792">
    <property type="component" value="Unassembled WGS sequence"/>
</dbReference>
<dbReference type="EMBL" id="JBHSBY010000129">
    <property type="protein sequence ID" value="MFC4197860.1"/>
    <property type="molecule type" value="Genomic_DNA"/>
</dbReference>
<gene>
    <name evidence="1" type="ORF">ACFOUY_14235</name>
</gene>
<dbReference type="Gene3D" id="1.10.10.10">
    <property type="entry name" value="Winged helix-like DNA-binding domain superfamily/Winged helix DNA-binding domain"/>
    <property type="match status" value="1"/>
</dbReference>
<evidence type="ECO:0008006" key="3">
    <source>
        <dbReference type="Google" id="ProtNLM"/>
    </source>
</evidence>
<dbReference type="RefSeq" id="WP_378961505.1">
    <property type="nucleotide sequence ID" value="NZ_JBHRXC010000016.1"/>
</dbReference>
<name>A0ABV8NPV8_9SPHI</name>
<protein>
    <recommendedName>
        <fullName evidence="3">RNA polymerase sigma-70 factor, ECF subfamily</fullName>
    </recommendedName>
</protein>
<reference evidence="2" key="1">
    <citation type="journal article" date="2019" name="Int. J. Syst. Evol. Microbiol.">
        <title>The Global Catalogue of Microorganisms (GCM) 10K type strain sequencing project: providing services to taxonomists for standard genome sequencing and annotation.</title>
        <authorList>
            <consortium name="The Broad Institute Genomics Platform"/>
            <consortium name="The Broad Institute Genome Sequencing Center for Infectious Disease"/>
            <person name="Wu L."/>
            <person name="Ma J."/>
        </authorList>
    </citation>
    <scope>NUCLEOTIDE SEQUENCE [LARGE SCALE GENOMIC DNA]</scope>
    <source>
        <strain evidence="2">CCM 8689</strain>
    </source>
</reference>
<keyword evidence="2" id="KW-1185">Reference proteome</keyword>
<proteinExistence type="predicted"/>
<accession>A0ABV8NPV8</accession>